<keyword evidence="4" id="KW-1185">Reference proteome</keyword>
<dbReference type="STRING" id="332977.SAMN05421740_110149"/>
<dbReference type="EMBL" id="FNZR01000010">
    <property type="protein sequence ID" value="SEL81052.1"/>
    <property type="molecule type" value="Genomic_DNA"/>
</dbReference>
<dbReference type="InterPro" id="IPR036249">
    <property type="entry name" value="Thioredoxin-like_sf"/>
</dbReference>
<dbReference type="Gene3D" id="3.40.30.10">
    <property type="entry name" value="Glutaredoxin"/>
    <property type="match status" value="1"/>
</dbReference>
<evidence type="ECO:0000313" key="3">
    <source>
        <dbReference type="EMBL" id="SEL81052.1"/>
    </source>
</evidence>
<feature type="domain" description="Thioredoxin-like fold" evidence="2">
    <location>
        <begin position="288"/>
        <end position="378"/>
    </location>
</feature>
<evidence type="ECO:0000259" key="2">
    <source>
        <dbReference type="Pfam" id="PF13905"/>
    </source>
</evidence>
<protein>
    <submittedName>
        <fullName evidence="3">AhpC/TSA family protein</fullName>
    </submittedName>
</protein>
<dbReference type="RefSeq" id="WP_143053956.1">
    <property type="nucleotide sequence ID" value="NZ_FNZR01000010.1"/>
</dbReference>
<dbReference type="InterPro" id="IPR012336">
    <property type="entry name" value="Thioredoxin-like_fold"/>
</dbReference>
<feature type="chain" id="PRO_5011542336" evidence="1">
    <location>
        <begin position="22"/>
        <end position="395"/>
    </location>
</feature>
<proteinExistence type="predicted"/>
<dbReference type="Proteomes" id="UP000198916">
    <property type="component" value="Unassembled WGS sequence"/>
</dbReference>
<dbReference type="SUPFAM" id="SSF52833">
    <property type="entry name" value="Thioredoxin-like"/>
    <property type="match status" value="1"/>
</dbReference>
<dbReference type="AlphaFoldDB" id="A0A1H7T828"/>
<gene>
    <name evidence="3" type="ORF">SAMN05421740_110149</name>
</gene>
<feature type="signal peptide" evidence="1">
    <location>
        <begin position="1"/>
        <end position="21"/>
    </location>
</feature>
<organism evidence="3 4">
    <name type="scientific">Parapedobacter koreensis</name>
    <dbReference type="NCBI Taxonomy" id="332977"/>
    <lineage>
        <taxon>Bacteria</taxon>
        <taxon>Pseudomonadati</taxon>
        <taxon>Bacteroidota</taxon>
        <taxon>Sphingobacteriia</taxon>
        <taxon>Sphingobacteriales</taxon>
        <taxon>Sphingobacteriaceae</taxon>
        <taxon>Parapedobacter</taxon>
    </lineage>
</organism>
<dbReference type="Pfam" id="PF13905">
    <property type="entry name" value="Thioredoxin_8"/>
    <property type="match status" value="1"/>
</dbReference>
<keyword evidence="1" id="KW-0732">Signal</keyword>
<reference evidence="4" key="1">
    <citation type="submission" date="2016-10" db="EMBL/GenBank/DDBJ databases">
        <authorList>
            <person name="Varghese N."/>
            <person name="Submissions S."/>
        </authorList>
    </citation>
    <scope>NUCLEOTIDE SEQUENCE [LARGE SCALE GENOMIC DNA]</scope>
    <source>
        <strain evidence="4">Jip14</strain>
    </source>
</reference>
<evidence type="ECO:0000256" key="1">
    <source>
        <dbReference type="SAM" id="SignalP"/>
    </source>
</evidence>
<sequence>MNTPPSLLFLLVALFTCSVGCQSTSTENGTEAAYATYEPTMGTLRIVSDVDNPEITSIKLLNDKKKDSLGTAMSQNGKFTLTVNHLPMQEVYFLVINGTSTRSGTSGLGWTEYVPVYLEKSNAHLTLGHRFFDHPGAISKAKFSIQGGSDEQELLNDWQEALNDQQADAEGRAVQYTFGSGMADHEQGDTASQGMDITQRFIRQKRPLAVSLFLAYTTNTHRRHMTAYKELYHAVPDQARQTKYGIDLIQRLDRITNPIQQLHPTTQIIAVDEGLKRVSWSDFDAYNYLLLCFWNSMDKAAHADIKRIEAQATAFKPQETALIHLSVDSRFSQWKKMSPSLNLRYNYKLRNEVQQPLIDSLYLTELPRYVLIQPDGKVVDAAVSPETLNRLFKTE</sequence>
<evidence type="ECO:0000313" key="4">
    <source>
        <dbReference type="Proteomes" id="UP000198916"/>
    </source>
</evidence>
<accession>A0A1H7T828</accession>
<dbReference type="OrthoDB" id="787483at2"/>
<name>A0A1H7T828_9SPHI</name>